<reference evidence="1 2" key="1">
    <citation type="submission" date="2023-06" db="EMBL/GenBank/DDBJ databases">
        <title>Black Yeasts Isolated from many extreme environments.</title>
        <authorList>
            <person name="Coleine C."/>
            <person name="Stajich J.E."/>
            <person name="Selbmann L."/>
        </authorList>
    </citation>
    <scope>NUCLEOTIDE SEQUENCE [LARGE SCALE GENOMIC DNA]</scope>
    <source>
        <strain evidence="1 2">CCFEE 5887</strain>
    </source>
</reference>
<dbReference type="AlphaFoldDB" id="A0AAV9QLB8"/>
<sequence length="241" mass="26806">MPSRLIERPSQDIGDIAGKEFIQHAPGILLGRLPFSIANILCQLRILSRIKALLLSERKVELCQTFSDLLWKLEYAILNHRDAPDTSAEYHTSPFGSKLMIDSVSIAALLFSYFHLRDLAAPILYDKLSARLRSTLSALPEPHVSSGAGVESLAQIYAHKFLGGDELSVLLWLLNLGLQGSRSDQQGKDWFSTTMAQICRNNGILSRALVNERIRNVVPQATQGWGVSEEAWTRVQALIDI</sequence>
<protein>
    <submittedName>
        <fullName evidence="1">Uncharacterized protein</fullName>
    </submittedName>
</protein>
<dbReference type="EMBL" id="JAXLQG010000002">
    <property type="protein sequence ID" value="KAK5543695.1"/>
    <property type="molecule type" value="Genomic_DNA"/>
</dbReference>
<gene>
    <name evidence="1" type="ORF">LTR25_001309</name>
</gene>
<name>A0AAV9QLB8_9PEZI</name>
<organism evidence="1 2">
    <name type="scientific">Vermiconidia calcicola</name>
    <dbReference type="NCBI Taxonomy" id="1690605"/>
    <lineage>
        <taxon>Eukaryota</taxon>
        <taxon>Fungi</taxon>
        <taxon>Dikarya</taxon>
        <taxon>Ascomycota</taxon>
        <taxon>Pezizomycotina</taxon>
        <taxon>Dothideomycetes</taxon>
        <taxon>Dothideomycetidae</taxon>
        <taxon>Mycosphaerellales</taxon>
        <taxon>Extremaceae</taxon>
        <taxon>Vermiconidia</taxon>
    </lineage>
</organism>
<proteinExistence type="predicted"/>
<evidence type="ECO:0000313" key="2">
    <source>
        <dbReference type="Proteomes" id="UP001345827"/>
    </source>
</evidence>
<dbReference type="Proteomes" id="UP001345827">
    <property type="component" value="Unassembled WGS sequence"/>
</dbReference>
<comment type="caution">
    <text evidence="1">The sequence shown here is derived from an EMBL/GenBank/DDBJ whole genome shotgun (WGS) entry which is preliminary data.</text>
</comment>
<evidence type="ECO:0000313" key="1">
    <source>
        <dbReference type="EMBL" id="KAK5543695.1"/>
    </source>
</evidence>
<accession>A0AAV9QLB8</accession>
<keyword evidence="2" id="KW-1185">Reference proteome</keyword>